<evidence type="ECO:0008006" key="3">
    <source>
        <dbReference type="Google" id="ProtNLM"/>
    </source>
</evidence>
<accession>A0A937D6A2</accession>
<proteinExistence type="predicted"/>
<evidence type="ECO:0000313" key="1">
    <source>
        <dbReference type="EMBL" id="MBL0684174.1"/>
    </source>
</evidence>
<name>A0A937D6A2_9FLAO</name>
<dbReference type="AlphaFoldDB" id="A0A937D6A2"/>
<organism evidence="1 2">
    <name type="scientific">Aquimarina mytili</name>
    <dbReference type="NCBI Taxonomy" id="874423"/>
    <lineage>
        <taxon>Bacteria</taxon>
        <taxon>Pseudomonadati</taxon>
        <taxon>Bacteroidota</taxon>
        <taxon>Flavobacteriia</taxon>
        <taxon>Flavobacteriales</taxon>
        <taxon>Flavobacteriaceae</taxon>
        <taxon>Aquimarina</taxon>
    </lineage>
</organism>
<protein>
    <recommendedName>
        <fullName evidence="3">Peptidase S74 domain-containing protein</fullName>
    </recommendedName>
</protein>
<dbReference type="EMBL" id="JAERQJ010000004">
    <property type="protein sequence ID" value="MBL0684174.1"/>
    <property type="molecule type" value="Genomic_DNA"/>
</dbReference>
<evidence type="ECO:0000313" key="2">
    <source>
        <dbReference type="Proteomes" id="UP000651057"/>
    </source>
</evidence>
<reference evidence="1" key="1">
    <citation type="submission" date="2021-01" db="EMBL/GenBank/DDBJ databases">
        <authorList>
            <person name="Zhong Y.L."/>
        </authorList>
    </citation>
    <scope>NUCLEOTIDE SEQUENCE</scope>
    <source>
        <strain evidence="1">KCTC 23302</strain>
    </source>
</reference>
<keyword evidence="2" id="KW-1185">Reference proteome</keyword>
<gene>
    <name evidence="1" type="ORF">JJQ60_11650</name>
</gene>
<comment type="caution">
    <text evidence="1">The sequence shown here is derived from an EMBL/GenBank/DDBJ whole genome shotgun (WGS) entry which is preliminary data.</text>
</comment>
<dbReference type="Proteomes" id="UP000651057">
    <property type="component" value="Unassembled WGS sequence"/>
</dbReference>
<sequence>MKRIYFIFFTLYSCTIFCQNLLNTSTWEVGNGILPDYKNVGLTQENSRELGVGPYGNNVVLWKGDPSGDSNADGGYESPYVAIDHTKTYRLAVWMKKTNSSNGTTYFGLYSKDNNLQHSTLGLNNSPVGNAYFWYGDLPTLDKWYLLVGYIHQSGYNSTTKIGGIYDGTTGVKVLNVLNDFKFASTAVSLLNRASLFYDPVVADSQYFYAPRIEEVNGSEPTIQQLISTDTSGGGSNTANTSWTNDGNNLYYNGSGNVGIGTINPSSILELKKGSQGLRFLTGENTSGYTLDIGVNDDGVNFSNNSTIRGYNFKNASGTLFKIASNGNVGIGETNPSSKLHVYKGASGGTSHGFSDITVEDSDNGMISILTPSNKYGYYGFADQDDDYVAGMQYEHATNLMRFRVNNHTSDVVINADGNVGIGTATPDSKLAVNGKIHAKEVKVDLVGWPDYVFTEEYNLPTLKEVETHIKEKGHLQNIPSAKEVEENGALLGEMNKKLLEKIEELTLYTIAQDKQLKQQQEINKILEARLNKLEELFNKK</sequence>
<dbReference type="RefSeq" id="WP_201919916.1">
    <property type="nucleotide sequence ID" value="NZ_BAABAX010000003.1"/>
</dbReference>